<sequence>MRVRLDPGLRDAYSRAGVRLARSLLREEVRTQAFLSERAAERLRASGAARVVPRRAATLPHDRESRGHGQAGGRHV</sequence>
<proteinExistence type="predicted"/>
<keyword evidence="3" id="KW-1185">Reference proteome</keyword>
<evidence type="ECO:0000256" key="1">
    <source>
        <dbReference type="SAM" id="MobiDB-lite"/>
    </source>
</evidence>
<dbReference type="EMBL" id="QOUI01000003">
    <property type="protein sequence ID" value="RCK70151.1"/>
    <property type="molecule type" value="Genomic_DNA"/>
</dbReference>
<comment type="caution">
    <text evidence="2">The sequence shown here is derived from an EMBL/GenBank/DDBJ whole genome shotgun (WGS) entry which is preliminary data.</text>
</comment>
<name>A0A367YYX0_9ACTN</name>
<evidence type="ECO:0000313" key="2">
    <source>
        <dbReference type="EMBL" id="RCK70151.1"/>
    </source>
</evidence>
<evidence type="ECO:0000313" key="3">
    <source>
        <dbReference type="Proteomes" id="UP000252770"/>
    </source>
</evidence>
<gene>
    <name evidence="2" type="ORF">DT076_05585</name>
</gene>
<dbReference type="AlphaFoldDB" id="A0A367YYX0"/>
<feature type="region of interest" description="Disordered" evidence="1">
    <location>
        <begin position="53"/>
        <end position="76"/>
    </location>
</feature>
<dbReference type="Proteomes" id="UP000252770">
    <property type="component" value="Unassembled WGS sequence"/>
</dbReference>
<protein>
    <submittedName>
        <fullName evidence="2">Uncharacterized protein</fullName>
    </submittedName>
</protein>
<reference evidence="2 3" key="1">
    <citation type="submission" date="2018-07" db="EMBL/GenBank/DDBJ databases">
        <title>Desertimonas flava gen. nov. sp. nov.</title>
        <authorList>
            <person name="Liu S."/>
        </authorList>
    </citation>
    <scope>NUCLEOTIDE SEQUENCE [LARGE SCALE GENOMIC DNA]</scope>
    <source>
        <strain evidence="2 3">16Sb5-5</strain>
    </source>
</reference>
<accession>A0A367YYX0</accession>
<organism evidence="2 3">
    <name type="scientific">Desertihabitans brevis</name>
    <dbReference type="NCBI Taxonomy" id="2268447"/>
    <lineage>
        <taxon>Bacteria</taxon>
        <taxon>Bacillati</taxon>
        <taxon>Actinomycetota</taxon>
        <taxon>Actinomycetes</taxon>
        <taxon>Propionibacteriales</taxon>
        <taxon>Propionibacteriaceae</taxon>
        <taxon>Desertihabitans</taxon>
    </lineage>
</organism>